<evidence type="ECO:0000313" key="3">
    <source>
        <dbReference type="EMBL" id="CAF4004746.1"/>
    </source>
</evidence>
<dbReference type="PANTHER" id="PTHR15976:SF16">
    <property type="entry name" value="ASTEROID DOMAIN-CONTAINING PROTEIN"/>
    <property type="match status" value="1"/>
</dbReference>
<evidence type="ECO:0000313" key="4">
    <source>
        <dbReference type="Proteomes" id="UP000663866"/>
    </source>
</evidence>
<protein>
    <submittedName>
        <fullName evidence="3">Uncharacterized protein</fullName>
    </submittedName>
</protein>
<evidence type="ECO:0000256" key="1">
    <source>
        <dbReference type="ARBA" id="ARBA00009495"/>
    </source>
</evidence>
<comment type="caution">
    <text evidence="3">The sequence shown here is derived from an EMBL/GenBank/DDBJ whole genome shotgun (WGS) entry which is preliminary data.</text>
</comment>
<proteinExistence type="inferred from homology"/>
<feature type="region of interest" description="Disordered" evidence="2">
    <location>
        <begin position="285"/>
        <end position="309"/>
    </location>
</feature>
<feature type="region of interest" description="Disordered" evidence="2">
    <location>
        <begin position="323"/>
        <end position="347"/>
    </location>
</feature>
<evidence type="ECO:0000256" key="2">
    <source>
        <dbReference type="SAM" id="MobiDB-lite"/>
    </source>
</evidence>
<dbReference type="InterPro" id="IPR026784">
    <property type="entry name" value="Coact_PPARg"/>
</dbReference>
<name>A0A819NZ90_9BILA</name>
<accession>A0A819NZ90</accession>
<comment type="similarity">
    <text evidence="1">Belongs to the constitutive coactivator of PPAR-gamma family.</text>
</comment>
<feature type="compositionally biased region" description="Polar residues" evidence="2">
    <location>
        <begin position="337"/>
        <end position="347"/>
    </location>
</feature>
<dbReference type="PANTHER" id="PTHR15976">
    <property type="entry name" value="CONSTITUTIVE COACTIVATOR OF PEROXISOME PROLIFERATOR-ACTIVATED RECEPTOR GAMMA"/>
    <property type="match status" value="1"/>
</dbReference>
<organism evidence="3 4">
    <name type="scientific">Rotaria magnacalcarata</name>
    <dbReference type="NCBI Taxonomy" id="392030"/>
    <lineage>
        <taxon>Eukaryota</taxon>
        <taxon>Metazoa</taxon>
        <taxon>Spiralia</taxon>
        <taxon>Gnathifera</taxon>
        <taxon>Rotifera</taxon>
        <taxon>Eurotatoria</taxon>
        <taxon>Bdelloidea</taxon>
        <taxon>Philodinida</taxon>
        <taxon>Philodinidae</taxon>
        <taxon>Rotaria</taxon>
    </lineage>
</organism>
<dbReference type="InterPro" id="IPR029060">
    <property type="entry name" value="PIN-like_dom_sf"/>
</dbReference>
<sequence>MIGVNSIFDCLELNTPSNKRDIEELIRNQRQNNSKNSSSTHLNHLIIDVDTTLERLYGGFYPDWLAGGEWSHLYSYILSLLKTCQELSLCLIFCFDGTLYRSGQSQWYYEQLQHRKKVNQIFKHLKQNKSGLPRRQLWLPPPAFQLCLRIILREINSSHFIMYQTWGYGQCQHQEQIKSYARQYNQNLIGIVSSDIEFLFSPKINNKNILLKYFSSKNFKLSLKGKLTLVEIKLNQLKDKFTLDNKQFSLLLTLLGNHILPYGDLIHFHNDIIRNQDISMPLSKRISPRTTVSKPKSQEQTNGTISPPVVDSITSEIKADVCSPDNNTLDTSEDHQQTSPVHFSTQSRCNGNNFSINSTVDQLIPRLVDYIRKQSADNDFDFETIASQIFKHLTDNEARQTKTQLLIDSYQYYSNAISESQSTRDSLESSETSICSNFSSSQVSVNKSDENQIFENCSGVNIEVIRTAFNLHRQGLMMPWIFQCLYKHEITFPVTVEPEMCNTIPGVCEFFRPIRKYVYSILFDSKTIIREQVYNSEHGSYLTEIHCEQLSLKHTIEQLWFGTNPDEDRHLRMKTFLQSLYYCDLPTIHSISFDYLIFLCILRYIYMEFFRYSSTSSILQTYELMAFISQAVLITELQPKPLMNLQSTNFLNQYDHIQIINYETRPIQLAHLFMRGFETILFANEVCGAPVHPKYCCPSHFFNGKLFHQKYLQAQYYQQNQDLMIILCDGNLPEKNHITKRAEQNQIKSIHPKLNIFISSHEQFIHLQLHPQSMATTPAPMSYPQATQMINPHIPMAAYNHLHPPPYTIPNGPTFYQPSPPPTNSFQQPIATPYLPHHPQIVPGLPPHAPIAPQRTVNFTTVISTTNNNNNPNHYQQSTQRISPTSLQTQEMNLQALQQRIIEQQKHQQTPISIQRQVNRLHAVDYTQYDIHRSTQHNGISLGAQSCHHPSMIVDHQQQRPPHGF</sequence>
<dbReference type="Proteomes" id="UP000663866">
    <property type="component" value="Unassembled WGS sequence"/>
</dbReference>
<dbReference type="EMBL" id="CAJOBG010002406">
    <property type="protein sequence ID" value="CAF4004746.1"/>
    <property type="molecule type" value="Genomic_DNA"/>
</dbReference>
<dbReference type="GO" id="GO:0005634">
    <property type="term" value="C:nucleus"/>
    <property type="evidence" value="ECO:0007669"/>
    <property type="project" value="TreeGrafter"/>
</dbReference>
<reference evidence="3" key="1">
    <citation type="submission" date="2021-02" db="EMBL/GenBank/DDBJ databases">
        <authorList>
            <person name="Nowell W R."/>
        </authorList>
    </citation>
    <scope>NUCLEOTIDE SEQUENCE</scope>
</reference>
<dbReference type="SUPFAM" id="SSF88723">
    <property type="entry name" value="PIN domain-like"/>
    <property type="match status" value="1"/>
</dbReference>
<keyword evidence="4" id="KW-1185">Reference proteome</keyword>
<gene>
    <name evidence="3" type="ORF">OVN521_LOCUS15260</name>
</gene>
<feature type="compositionally biased region" description="Polar residues" evidence="2">
    <location>
        <begin position="288"/>
        <end position="305"/>
    </location>
</feature>
<dbReference type="AlphaFoldDB" id="A0A819NZ90"/>